<protein>
    <submittedName>
        <fullName evidence="2">Uncharacterized protein TCIL3000_9_1450</fullName>
    </submittedName>
</protein>
<dbReference type="EMBL" id="HE575322">
    <property type="protein sequence ID" value="CCC92748.1"/>
    <property type="molecule type" value="Genomic_DNA"/>
</dbReference>
<name>G0UTN4_TRYCI</name>
<feature type="compositionally biased region" description="Basic and acidic residues" evidence="1">
    <location>
        <begin position="183"/>
        <end position="192"/>
    </location>
</feature>
<feature type="region of interest" description="Disordered" evidence="1">
    <location>
        <begin position="181"/>
        <end position="207"/>
    </location>
</feature>
<dbReference type="VEuPathDB" id="TriTrypDB:TcIL3000_9_1450"/>
<organism evidence="2">
    <name type="scientific">Trypanosoma congolense (strain IL3000)</name>
    <dbReference type="NCBI Taxonomy" id="1068625"/>
    <lineage>
        <taxon>Eukaryota</taxon>
        <taxon>Discoba</taxon>
        <taxon>Euglenozoa</taxon>
        <taxon>Kinetoplastea</taxon>
        <taxon>Metakinetoplastina</taxon>
        <taxon>Trypanosomatida</taxon>
        <taxon>Trypanosomatidae</taxon>
        <taxon>Trypanosoma</taxon>
        <taxon>Nannomonas</taxon>
    </lineage>
</organism>
<evidence type="ECO:0000256" key="1">
    <source>
        <dbReference type="SAM" id="MobiDB-lite"/>
    </source>
</evidence>
<evidence type="ECO:0000313" key="2">
    <source>
        <dbReference type="EMBL" id="CCC92748.1"/>
    </source>
</evidence>
<gene>
    <name evidence="2" type="ORF">TCIL3000_9_1450</name>
</gene>
<feature type="region of interest" description="Disordered" evidence="1">
    <location>
        <begin position="1"/>
        <end position="68"/>
    </location>
</feature>
<feature type="region of interest" description="Disordered" evidence="1">
    <location>
        <begin position="78"/>
        <end position="97"/>
    </location>
</feature>
<feature type="compositionally biased region" description="Polar residues" evidence="1">
    <location>
        <begin position="37"/>
        <end position="46"/>
    </location>
</feature>
<feature type="region of interest" description="Disordered" evidence="1">
    <location>
        <begin position="108"/>
        <end position="158"/>
    </location>
</feature>
<sequence length="207" mass="22679">MSLRGIPFEDALLDVDVNNNSQRNPPRGPRRGKFRLSSPTGEQNPSPSSPYHGKENTDTSYPLPKSVEKHLQDLKHFLTPSAPGEIDDQEAFATGGACEDANHLLNVPTQFQQNTENDERQRPLRVGPTASLAVPQVSVGEEKAQSPSQQPGGFRAPSPMILSLRNLAAYRQRLQAFARKKEKFNSRGRDKGASGTAALYDDDGSRS</sequence>
<dbReference type="AlphaFoldDB" id="G0UTN4"/>
<reference evidence="2" key="1">
    <citation type="journal article" date="2012" name="Proc. Natl. Acad. Sci. U.S.A.">
        <title>Antigenic diversity is generated by distinct evolutionary mechanisms in African trypanosome species.</title>
        <authorList>
            <person name="Jackson A.P."/>
            <person name="Berry A."/>
            <person name="Aslett M."/>
            <person name="Allison H.C."/>
            <person name="Burton P."/>
            <person name="Vavrova-Anderson J."/>
            <person name="Brown R."/>
            <person name="Browne H."/>
            <person name="Corton N."/>
            <person name="Hauser H."/>
            <person name="Gamble J."/>
            <person name="Gilderthorp R."/>
            <person name="Marcello L."/>
            <person name="McQuillan J."/>
            <person name="Otto T.D."/>
            <person name="Quail M.A."/>
            <person name="Sanders M.J."/>
            <person name="van Tonder A."/>
            <person name="Ginger M.L."/>
            <person name="Field M.C."/>
            <person name="Barry J.D."/>
            <person name="Hertz-Fowler C."/>
            <person name="Berriman M."/>
        </authorList>
    </citation>
    <scope>NUCLEOTIDE SEQUENCE</scope>
    <source>
        <strain evidence="2">IL3000</strain>
    </source>
</reference>
<accession>G0UTN4</accession>
<proteinExistence type="predicted"/>